<evidence type="ECO:0000256" key="6">
    <source>
        <dbReference type="ARBA" id="ARBA00023136"/>
    </source>
</evidence>
<dbReference type="Gene3D" id="3.40.50.300">
    <property type="entry name" value="P-loop containing nucleotide triphosphate hydrolases"/>
    <property type="match status" value="1"/>
</dbReference>
<evidence type="ECO:0000256" key="7">
    <source>
        <dbReference type="SAM" id="Phobius"/>
    </source>
</evidence>
<keyword evidence="2 7" id="KW-0812">Transmembrane</keyword>
<comment type="subcellular location">
    <subcellularLocation>
        <location evidence="1">Membrane</location>
        <topology evidence="1">Multi-pass membrane protein</topology>
    </subcellularLocation>
</comment>
<keyword evidence="4" id="KW-0067">ATP-binding</keyword>
<dbReference type="InterPro" id="IPR017871">
    <property type="entry name" value="ABC_transporter-like_CS"/>
</dbReference>
<dbReference type="InterPro" id="IPR013525">
    <property type="entry name" value="ABC2_TM"/>
</dbReference>
<feature type="transmembrane region" description="Helical" evidence="7">
    <location>
        <begin position="588"/>
        <end position="609"/>
    </location>
</feature>
<evidence type="ECO:0000256" key="3">
    <source>
        <dbReference type="ARBA" id="ARBA00022741"/>
    </source>
</evidence>
<dbReference type="PANTHER" id="PTHR43038">
    <property type="entry name" value="ATP-BINDING CASSETTE, SUB-FAMILY H, MEMBER 1"/>
    <property type="match status" value="1"/>
</dbReference>
<evidence type="ECO:0000313" key="9">
    <source>
        <dbReference type="EMBL" id="CAG9766095.1"/>
    </source>
</evidence>
<protein>
    <recommendedName>
        <fullName evidence="8">AAA+ ATPase domain-containing protein</fullName>
    </recommendedName>
</protein>
<keyword evidence="5 7" id="KW-1133">Transmembrane helix</keyword>
<feature type="transmembrane region" description="Helical" evidence="7">
    <location>
        <begin position="621"/>
        <end position="640"/>
    </location>
</feature>
<keyword evidence="10" id="KW-1185">Reference proteome</keyword>
<dbReference type="Pfam" id="PF00005">
    <property type="entry name" value="ABC_tran"/>
    <property type="match status" value="1"/>
</dbReference>
<name>A0A9N9MJK6_9CUCU</name>
<reference evidence="9" key="1">
    <citation type="submission" date="2022-01" db="EMBL/GenBank/DDBJ databases">
        <authorList>
            <person name="King R."/>
        </authorList>
    </citation>
    <scope>NUCLEOTIDE SEQUENCE</scope>
</reference>
<dbReference type="GO" id="GO:0016020">
    <property type="term" value="C:membrane"/>
    <property type="evidence" value="ECO:0007669"/>
    <property type="project" value="UniProtKB-SubCell"/>
</dbReference>
<dbReference type="PROSITE" id="PS00211">
    <property type="entry name" value="ABC_TRANSPORTER_1"/>
    <property type="match status" value="1"/>
</dbReference>
<dbReference type="GO" id="GO:0140359">
    <property type="term" value="F:ABC-type transporter activity"/>
    <property type="evidence" value="ECO:0007669"/>
    <property type="project" value="InterPro"/>
</dbReference>
<dbReference type="Pfam" id="PF12698">
    <property type="entry name" value="ABC2_membrane_3"/>
    <property type="match status" value="1"/>
</dbReference>
<dbReference type="GO" id="GO:0016887">
    <property type="term" value="F:ATP hydrolysis activity"/>
    <property type="evidence" value="ECO:0007669"/>
    <property type="project" value="InterPro"/>
</dbReference>
<dbReference type="CDD" id="cd03230">
    <property type="entry name" value="ABC_DR_subfamily_A"/>
    <property type="match status" value="1"/>
</dbReference>
<gene>
    <name evidence="9" type="ORF">CEUTPL_LOCUS6686</name>
</gene>
<dbReference type="EMBL" id="OU892279">
    <property type="protein sequence ID" value="CAG9766095.1"/>
    <property type="molecule type" value="Genomic_DNA"/>
</dbReference>
<feature type="transmembrane region" description="Helical" evidence="7">
    <location>
        <begin position="315"/>
        <end position="336"/>
    </location>
</feature>
<proteinExistence type="predicted"/>
<keyword evidence="6 7" id="KW-0472">Membrane</keyword>
<dbReference type="GO" id="GO:0005524">
    <property type="term" value="F:ATP binding"/>
    <property type="evidence" value="ECO:0007669"/>
    <property type="project" value="UniProtKB-KW"/>
</dbReference>
<dbReference type="AlphaFoldDB" id="A0A9N9MJK6"/>
<keyword evidence="3" id="KW-0547">Nucleotide-binding</keyword>
<dbReference type="PANTHER" id="PTHR43038:SF2">
    <property type="entry name" value="RH61964P"/>
    <property type="match status" value="1"/>
</dbReference>
<dbReference type="InterPro" id="IPR003593">
    <property type="entry name" value="AAA+_ATPase"/>
</dbReference>
<dbReference type="Proteomes" id="UP001152799">
    <property type="component" value="Chromosome 3"/>
</dbReference>
<accession>A0A9N9MJK6</accession>
<dbReference type="SUPFAM" id="SSF52540">
    <property type="entry name" value="P-loop containing nucleoside triphosphate hydrolases"/>
    <property type="match status" value="1"/>
</dbReference>
<feature type="domain" description="AAA+ ATPase" evidence="8">
    <location>
        <begin position="31"/>
        <end position="228"/>
    </location>
</feature>
<feature type="transmembrane region" description="Helical" evidence="7">
    <location>
        <begin position="565"/>
        <end position="582"/>
    </location>
</feature>
<evidence type="ECO:0000256" key="2">
    <source>
        <dbReference type="ARBA" id="ARBA00022692"/>
    </source>
</evidence>
<dbReference type="SMART" id="SM00382">
    <property type="entry name" value="AAA"/>
    <property type="match status" value="1"/>
</dbReference>
<evidence type="ECO:0000259" key="8">
    <source>
        <dbReference type="SMART" id="SM00382"/>
    </source>
</evidence>
<evidence type="ECO:0000256" key="5">
    <source>
        <dbReference type="ARBA" id="ARBA00022989"/>
    </source>
</evidence>
<sequence>MQHNLAIYIKAATKSYDSNKILENLSMSVERGTIYGLLGASGCGKTTLLNCIIGRKPLDNGQVWVFGEKTGTKDCGIPGPRVGYMPQEIALVPEYTVKETIFFFGRIANMDDKDISDRYYQLSRLLELPPHNQFIKNCSGGQQRRISLASAIVHEPELLILDEPTVGVDSLLREKIWSYLLDLVQVGITVVLTTHYVEECKGAHKVGFLRNGSLLAELSPQAVLTAFNCDTLEQAFLIICKDKDAGKEFNEESLLDRPSMSSSSRSFDISNYESSENINNPTKRPGKKVRTFLSINAKRLQAQLHKNWIQFIRNYLGLFFFGILPLGITLFFVYCIGGDIKRIPIGTVNAEVPGDGCKYYNKNMSAIIPDKDTYKCTFQNLSCRFLEYLDHPMVKQIRYEDNEEVLQDIELGKLVGYLFIPANFSESYQIKVDDILAVNETILEFSSIKGFMDMSNKPVGGTMKEKLIELYLDFQKDLYKDCMWDERTGQSPMKEEYLFGKKDDSFLVFMIPALILTFGYNFSIMMTSQIIVSEKSEGTWDRLLASGVSTLEVTLGHLLLQLTMALSHTFSPIIVIVYIYGLEHTGSVFHMSIVSYLTNICGLVTGFWLSFVCKNHTQAHYLNTAIIFPVTLLTGLMWPVESFPHVLQIIAKCLPMTLQAIALRNIIKKGWSIWRYEVVLANLIPLAWILVMVVMSIVHIKRLK</sequence>
<feature type="transmembrane region" description="Helical" evidence="7">
    <location>
        <begin position="679"/>
        <end position="700"/>
    </location>
</feature>
<evidence type="ECO:0000256" key="4">
    <source>
        <dbReference type="ARBA" id="ARBA00022840"/>
    </source>
</evidence>
<feature type="transmembrane region" description="Helical" evidence="7">
    <location>
        <begin position="506"/>
        <end position="531"/>
    </location>
</feature>
<dbReference type="OrthoDB" id="6492489at2759"/>
<evidence type="ECO:0000256" key="1">
    <source>
        <dbReference type="ARBA" id="ARBA00004141"/>
    </source>
</evidence>
<organism evidence="9 10">
    <name type="scientific">Ceutorhynchus assimilis</name>
    <name type="common">cabbage seed weevil</name>
    <dbReference type="NCBI Taxonomy" id="467358"/>
    <lineage>
        <taxon>Eukaryota</taxon>
        <taxon>Metazoa</taxon>
        <taxon>Ecdysozoa</taxon>
        <taxon>Arthropoda</taxon>
        <taxon>Hexapoda</taxon>
        <taxon>Insecta</taxon>
        <taxon>Pterygota</taxon>
        <taxon>Neoptera</taxon>
        <taxon>Endopterygota</taxon>
        <taxon>Coleoptera</taxon>
        <taxon>Polyphaga</taxon>
        <taxon>Cucujiformia</taxon>
        <taxon>Curculionidae</taxon>
        <taxon>Ceutorhynchinae</taxon>
        <taxon>Ceutorhynchus</taxon>
    </lineage>
</organism>
<evidence type="ECO:0000313" key="10">
    <source>
        <dbReference type="Proteomes" id="UP001152799"/>
    </source>
</evidence>
<dbReference type="InterPro" id="IPR027417">
    <property type="entry name" value="P-loop_NTPase"/>
</dbReference>
<dbReference type="InterPro" id="IPR003439">
    <property type="entry name" value="ABC_transporter-like_ATP-bd"/>
</dbReference>